<reference evidence="3" key="1">
    <citation type="submission" date="2021-03" db="EMBL/GenBank/DDBJ databases">
        <authorList>
            <person name="Bekaert M."/>
        </authorList>
    </citation>
    <scope>NUCLEOTIDE SEQUENCE</scope>
</reference>
<protein>
    <submittedName>
        <fullName evidence="3">Opine dehydrogenase,Octopine dehydrogenase,Tauropine dehydrogenase</fullName>
    </submittedName>
</protein>
<dbReference type="InterPro" id="IPR013328">
    <property type="entry name" value="6PGD_dom2"/>
</dbReference>
<dbReference type="PANTHER" id="PTHR38015">
    <property type="entry name" value="BLR6086 PROTEIN"/>
    <property type="match status" value="1"/>
</dbReference>
<evidence type="ECO:0000313" key="3">
    <source>
        <dbReference type="EMBL" id="CAG2256036.1"/>
    </source>
</evidence>
<dbReference type="InterPro" id="IPR051729">
    <property type="entry name" value="Opine/Lysopine_DH"/>
</dbReference>
<name>A0A8S3VIG3_MYTED</name>
<dbReference type="Gene3D" id="3.40.50.720">
    <property type="entry name" value="NAD(P)-binding Rossmann-like Domain"/>
    <property type="match status" value="1"/>
</dbReference>
<dbReference type="EMBL" id="CAJPWZ010003291">
    <property type="protein sequence ID" value="CAG2256036.1"/>
    <property type="molecule type" value="Genomic_DNA"/>
</dbReference>
<comment type="caution">
    <text evidence="3">The sequence shown here is derived from an EMBL/GenBank/DDBJ whole genome shotgun (WGS) entry which is preliminary data.</text>
</comment>
<dbReference type="InterPro" id="IPR036291">
    <property type="entry name" value="NAD(P)-bd_dom_sf"/>
</dbReference>
<dbReference type="Proteomes" id="UP000683360">
    <property type="component" value="Unassembled WGS sequence"/>
</dbReference>
<dbReference type="SUPFAM" id="SSF48179">
    <property type="entry name" value="6-phosphogluconate dehydrogenase C-terminal domain-like"/>
    <property type="match status" value="1"/>
</dbReference>
<evidence type="ECO:0000256" key="1">
    <source>
        <dbReference type="SAM" id="Coils"/>
    </source>
</evidence>
<gene>
    <name evidence="3" type="ORF">MEDL_67413</name>
</gene>
<sequence>MTFPRNRQDRRISTEILFVLNMSDTSKRRILVCGGGNGAHCLSTLAASQKKSEVHVLTLFQDEAERWTKLLEDSDVKLTVTDLDGSQREIFAKPNLVTKDSEIAMSGVQIIFLVVPAFAHEQYFKAIEPHLQQNTLIVGLPGQAGFEFQCRSILGDKANTCTIASLESLPWACRILEFGKHAQILGAKDSLGISYIKGKSCTLPFPIVESIQDIIGTKPKIEEIQNYIAINLMAKSMVHPPILYGKWRDWDEKPLQEEPLFYQGIDERQADLLSQVSDELIATGKRLEQVKEGIDMSQVMHIYDWYKTYYKDQITDKSCLMKAMKTNSAYDGLVHPMIKTEDGYVPNFNYRYTTEDIPFGLVVMKGIAEIAGLDTPVMDEIILWAQKKLDKEYIPNHACKTNRLTEGKTIFRMERVISPINCIEHPKLLLSYYCSSHDTVFCENCKTEVHGSCVEIHTVKNAAKSISDGEIVKALVSRITEAKESLSDTTDKLEDNIATLSQQYDSIKQNIFTARQSINQYFDSLESELTNLVREHCIKGVEENIVELERRNYTLDQWEDDLQLAMRSDDEEMLLL</sequence>
<accession>A0A8S3VIG3</accession>
<keyword evidence="4" id="KW-1185">Reference proteome</keyword>
<dbReference type="Gene3D" id="1.10.1040.10">
    <property type="entry name" value="N-(1-d-carboxylethyl)-l-norvaline Dehydrogenase, domain 2"/>
    <property type="match status" value="1"/>
</dbReference>
<feature type="coiled-coil region" evidence="1">
    <location>
        <begin position="483"/>
        <end position="510"/>
    </location>
</feature>
<evidence type="ECO:0000313" key="4">
    <source>
        <dbReference type="Proteomes" id="UP000683360"/>
    </source>
</evidence>
<dbReference type="CDD" id="cd19756">
    <property type="entry name" value="Bbox2"/>
    <property type="match status" value="1"/>
</dbReference>
<dbReference type="GO" id="GO:0016491">
    <property type="term" value="F:oxidoreductase activity"/>
    <property type="evidence" value="ECO:0007669"/>
    <property type="project" value="InterPro"/>
</dbReference>
<dbReference type="AlphaFoldDB" id="A0A8S3VIG3"/>
<feature type="domain" description="Opine dehydrogenase" evidence="2">
    <location>
        <begin position="225"/>
        <end position="387"/>
    </location>
</feature>
<dbReference type="InterPro" id="IPR008927">
    <property type="entry name" value="6-PGluconate_DH-like_C_sf"/>
</dbReference>
<dbReference type="InterPro" id="IPR003421">
    <property type="entry name" value="Opine_DH"/>
</dbReference>
<dbReference type="SUPFAM" id="SSF51735">
    <property type="entry name" value="NAD(P)-binding Rossmann-fold domains"/>
    <property type="match status" value="1"/>
</dbReference>
<proteinExistence type="predicted"/>
<dbReference type="SUPFAM" id="SSF57845">
    <property type="entry name" value="B-box zinc-binding domain"/>
    <property type="match status" value="1"/>
</dbReference>
<organism evidence="3 4">
    <name type="scientific">Mytilus edulis</name>
    <name type="common">Blue mussel</name>
    <dbReference type="NCBI Taxonomy" id="6550"/>
    <lineage>
        <taxon>Eukaryota</taxon>
        <taxon>Metazoa</taxon>
        <taxon>Spiralia</taxon>
        <taxon>Lophotrochozoa</taxon>
        <taxon>Mollusca</taxon>
        <taxon>Bivalvia</taxon>
        <taxon>Autobranchia</taxon>
        <taxon>Pteriomorphia</taxon>
        <taxon>Mytilida</taxon>
        <taxon>Mytiloidea</taxon>
        <taxon>Mytilidae</taxon>
        <taxon>Mytilinae</taxon>
        <taxon>Mytilus</taxon>
    </lineage>
</organism>
<dbReference type="Pfam" id="PF02317">
    <property type="entry name" value="Octopine_DH"/>
    <property type="match status" value="1"/>
</dbReference>
<dbReference type="PANTHER" id="PTHR38015:SF1">
    <property type="entry name" value="OPINE DEHYDROGENASE DOMAIN-CONTAINING PROTEIN"/>
    <property type="match status" value="1"/>
</dbReference>
<evidence type="ECO:0000259" key="2">
    <source>
        <dbReference type="Pfam" id="PF02317"/>
    </source>
</evidence>
<dbReference type="OrthoDB" id="6058913at2759"/>
<keyword evidence="1" id="KW-0175">Coiled coil</keyword>